<dbReference type="Proteomes" id="UP000008311">
    <property type="component" value="Unassembled WGS sequence"/>
</dbReference>
<dbReference type="Gene3D" id="1.20.140.40">
    <property type="entry name" value="Invertase/pectin methylesterase inhibitor family protein"/>
    <property type="match status" value="1"/>
</dbReference>
<feature type="domain" description="Pectinesterase inhibitor" evidence="10">
    <location>
        <begin position="28"/>
        <end position="181"/>
    </location>
</feature>
<accession>B9RFE1</accession>
<proteinExistence type="inferred from homology"/>
<dbReference type="GO" id="GO:0045490">
    <property type="term" value="P:pectin catabolic process"/>
    <property type="evidence" value="ECO:0007669"/>
    <property type="project" value="UniProtKB-UniRule"/>
</dbReference>
<name>B9RFE1_RICCO</name>
<dbReference type="eggNOG" id="ENOG502QUB9">
    <property type="taxonomic scope" value="Eukaryota"/>
</dbReference>
<dbReference type="PANTHER" id="PTHR31707">
    <property type="entry name" value="PECTINESTERASE"/>
    <property type="match status" value="1"/>
</dbReference>
<evidence type="ECO:0000256" key="3">
    <source>
        <dbReference type="ARBA" id="ARBA00006027"/>
    </source>
</evidence>
<dbReference type="OrthoDB" id="2019149at2759"/>
<comment type="pathway">
    <text evidence="2 9">Glycan metabolism; pectin degradation; 2-dehydro-3-deoxy-D-gluconate from pectin: step 1/5.</text>
</comment>
<dbReference type="InterPro" id="IPR035513">
    <property type="entry name" value="Invertase/methylesterase_inhib"/>
</dbReference>
<dbReference type="InterPro" id="IPR006501">
    <property type="entry name" value="Pectinesterase_inhib_dom"/>
</dbReference>
<dbReference type="InterPro" id="IPR011050">
    <property type="entry name" value="Pectin_lyase_fold/virulence"/>
</dbReference>
<evidence type="ECO:0000256" key="9">
    <source>
        <dbReference type="RuleBase" id="RU000589"/>
    </source>
</evidence>
<evidence type="ECO:0000313" key="11">
    <source>
        <dbReference type="EMBL" id="EEF49912.1"/>
    </source>
</evidence>
<protein>
    <recommendedName>
        <fullName evidence="9">Pectinesterase</fullName>
        <ecNumber evidence="9">3.1.1.11</ecNumber>
    </recommendedName>
</protein>
<evidence type="ECO:0000256" key="5">
    <source>
        <dbReference type="ARBA" id="ARBA00022512"/>
    </source>
</evidence>
<evidence type="ECO:0000256" key="2">
    <source>
        <dbReference type="ARBA" id="ARBA00005184"/>
    </source>
</evidence>
<keyword evidence="6 9" id="KW-0378">Hydrolase</keyword>
<dbReference type="CDD" id="cd15798">
    <property type="entry name" value="PMEI-like_3"/>
    <property type="match status" value="1"/>
</dbReference>
<dbReference type="InterPro" id="IPR033131">
    <property type="entry name" value="Pectinesterase_Asp_AS"/>
</dbReference>
<comment type="similarity">
    <text evidence="4">In the C-terminal section; belongs to the pectinesterase family.</text>
</comment>
<evidence type="ECO:0000256" key="1">
    <source>
        <dbReference type="ARBA" id="ARBA00004191"/>
    </source>
</evidence>
<keyword evidence="12" id="KW-1185">Reference proteome</keyword>
<dbReference type="GO" id="GO:0042545">
    <property type="term" value="P:cell wall modification"/>
    <property type="evidence" value="ECO:0007669"/>
    <property type="project" value="UniProtKB-UniRule"/>
</dbReference>
<dbReference type="GO" id="GO:0046910">
    <property type="term" value="F:pectinesterase inhibitor activity"/>
    <property type="evidence" value="ECO:0000318"/>
    <property type="project" value="GO_Central"/>
</dbReference>
<dbReference type="EMBL" id="EQ973777">
    <property type="protein sequence ID" value="EEF49912.1"/>
    <property type="molecule type" value="Genomic_DNA"/>
</dbReference>
<feature type="chain" id="PRO_5005124454" description="Pectinesterase" evidence="9">
    <location>
        <begin position="25"/>
        <end position="548"/>
    </location>
</feature>
<reference evidence="12" key="1">
    <citation type="journal article" date="2010" name="Nat. Biotechnol.">
        <title>Draft genome sequence of the oilseed species Ricinus communis.</title>
        <authorList>
            <person name="Chan A.P."/>
            <person name="Crabtree J."/>
            <person name="Zhao Q."/>
            <person name="Lorenzi H."/>
            <person name="Orvis J."/>
            <person name="Puiu D."/>
            <person name="Melake-Berhan A."/>
            <person name="Jones K.M."/>
            <person name="Redman J."/>
            <person name="Chen G."/>
            <person name="Cahoon E.B."/>
            <person name="Gedil M."/>
            <person name="Stanke M."/>
            <person name="Haas B.J."/>
            <person name="Wortman J.R."/>
            <person name="Fraser-Liggett C.M."/>
            <person name="Ravel J."/>
            <person name="Rabinowicz P.D."/>
        </authorList>
    </citation>
    <scope>NUCLEOTIDE SEQUENCE [LARGE SCALE GENOMIC DNA]</scope>
    <source>
        <strain evidence="12">cv. Hale</strain>
    </source>
</reference>
<feature type="active site" evidence="8">
    <location>
        <position position="385"/>
    </location>
</feature>
<feature type="signal peptide" evidence="9">
    <location>
        <begin position="1"/>
        <end position="24"/>
    </location>
</feature>
<dbReference type="PROSITE" id="PS00503">
    <property type="entry name" value="PECTINESTERASE_2"/>
    <property type="match status" value="1"/>
</dbReference>
<dbReference type="InterPro" id="IPR012334">
    <property type="entry name" value="Pectin_lyas_fold"/>
</dbReference>
<dbReference type="Pfam" id="PF04043">
    <property type="entry name" value="PMEI"/>
    <property type="match status" value="1"/>
</dbReference>
<evidence type="ECO:0000256" key="4">
    <source>
        <dbReference type="ARBA" id="ARBA00007786"/>
    </source>
</evidence>
<organism evidence="11 12">
    <name type="scientific">Ricinus communis</name>
    <name type="common">Castor bean</name>
    <dbReference type="NCBI Taxonomy" id="3988"/>
    <lineage>
        <taxon>Eukaryota</taxon>
        <taxon>Viridiplantae</taxon>
        <taxon>Streptophyta</taxon>
        <taxon>Embryophyta</taxon>
        <taxon>Tracheophyta</taxon>
        <taxon>Spermatophyta</taxon>
        <taxon>Magnoliopsida</taxon>
        <taxon>eudicotyledons</taxon>
        <taxon>Gunneridae</taxon>
        <taxon>Pentapetalae</taxon>
        <taxon>rosids</taxon>
        <taxon>fabids</taxon>
        <taxon>Malpighiales</taxon>
        <taxon>Euphorbiaceae</taxon>
        <taxon>Acalyphoideae</taxon>
        <taxon>Acalypheae</taxon>
        <taxon>Ricinus</taxon>
    </lineage>
</organism>
<dbReference type="UniPathway" id="UPA00545">
    <property type="reaction ID" value="UER00823"/>
</dbReference>
<dbReference type="STRING" id="3988.B9RFE1"/>
<dbReference type="OMA" id="SNVCRYA"/>
<keyword evidence="9" id="KW-0732">Signal</keyword>
<evidence type="ECO:0000256" key="6">
    <source>
        <dbReference type="ARBA" id="ARBA00022801"/>
    </source>
</evidence>
<comment type="catalytic activity">
    <reaction evidence="9">
        <text>[(1-&gt;4)-alpha-D-galacturonosyl methyl ester](n) + n H2O = [(1-&gt;4)-alpha-D-galacturonosyl](n) + n methanol + n H(+)</text>
        <dbReference type="Rhea" id="RHEA:22380"/>
        <dbReference type="Rhea" id="RHEA-COMP:14570"/>
        <dbReference type="Rhea" id="RHEA-COMP:14573"/>
        <dbReference type="ChEBI" id="CHEBI:15377"/>
        <dbReference type="ChEBI" id="CHEBI:15378"/>
        <dbReference type="ChEBI" id="CHEBI:17790"/>
        <dbReference type="ChEBI" id="CHEBI:140522"/>
        <dbReference type="ChEBI" id="CHEBI:140523"/>
        <dbReference type="EC" id="3.1.1.11"/>
    </reaction>
</comment>
<gene>
    <name evidence="11" type="ORF">RCOM_1433940</name>
</gene>
<comment type="similarity">
    <text evidence="3">In the N-terminal section; belongs to the PMEI family.</text>
</comment>
<evidence type="ECO:0000313" key="12">
    <source>
        <dbReference type="Proteomes" id="UP000008311"/>
    </source>
</evidence>
<dbReference type="GO" id="GO:0030599">
    <property type="term" value="F:pectinesterase activity"/>
    <property type="evidence" value="ECO:0000318"/>
    <property type="project" value="GO_Central"/>
</dbReference>
<dbReference type="NCBIfam" id="TIGR01614">
    <property type="entry name" value="PME_inhib"/>
    <property type="match status" value="1"/>
</dbReference>
<keyword evidence="7 9" id="KW-0063">Aspartyl esterase</keyword>
<dbReference type="SMART" id="SM00856">
    <property type="entry name" value="PMEI"/>
    <property type="match status" value="1"/>
</dbReference>
<keyword evidence="5" id="KW-0134">Cell wall</keyword>
<evidence type="ECO:0000256" key="8">
    <source>
        <dbReference type="PROSITE-ProRule" id="PRU10040"/>
    </source>
</evidence>
<dbReference type="EC" id="3.1.1.11" evidence="9"/>
<dbReference type="FunFam" id="2.160.20.10:FF:000001">
    <property type="entry name" value="Pectinesterase"/>
    <property type="match status" value="1"/>
</dbReference>
<dbReference type="AlphaFoldDB" id="B9RFE1"/>
<dbReference type="SUPFAM" id="SSF51126">
    <property type="entry name" value="Pectin lyase-like"/>
    <property type="match status" value="1"/>
</dbReference>
<dbReference type="Gene3D" id="2.160.20.10">
    <property type="entry name" value="Single-stranded right-handed beta-helix, Pectin lyase-like"/>
    <property type="match status" value="1"/>
</dbReference>
<comment type="subcellular location">
    <subcellularLocation>
        <location evidence="1">Secreted</location>
        <location evidence="1">Cell wall</location>
    </subcellularLocation>
</comment>
<dbReference type="SUPFAM" id="SSF101148">
    <property type="entry name" value="Plant invertase/pectin methylesterase inhibitor"/>
    <property type="match status" value="1"/>
</dbReference>
<dbReference type="InParanoid" id="B9RFE1"/>
<evidence type="ECO:0000256" key="7">
    <source>
        <dbReference type="ARBA" id="ARBA00023085"/>
    </source>
</evidence>
<dbReference type="InterPro" id="IPR000070">
    <property type="entry name" value="Pectinesterase_cat"/>
</dbReference>
<keyword evidence="5" id="KW-0964">Secreted</keyword>
<evidence type="ECO:0000259" key="10">
    <source>
        <dbReference type="SMART" id="SM00856"/>
    </source>
</evidence>
<dbReference type="KEGG" id="rcu:8287116"/>
<dbReference type="Pfam" id="PF01095">
    <property type="entry name" value="Pectinesterase"/>
    <property type="match status" value="1"/>
</dbReference>
<sequence length="548" mass="60037">MAAKLSLLSTISLLFMLFFSLSLAISLPIFKTPETLCNSTPYPIFCKSSLPYNQPGTIHDYAKISISQSLTNSRKFLSLVQYYLRLPSTSYQSTIRALEDCQLLAQLNIESLSYALENINSDDDLQSLLTSDLLTLFSATLTNQETCLEGLQSLASASSVLNDLSGHLSNGSKHYSTSLALFSHGWIPKTIKGRFLTERKQIFSSFRAGARKSFPIGRKLLEEFTNGVFVGQIVVVNPYGGGDFTTINGAVAAAPNNTAISDGYFAIYVVAGVYNEYVSIAKNKKYLMMIGDGINQTVITGNRNNVDGWTTFNSATFAVVGQGFVAVNITFQNTAGAVKHQAVAVRNGADLSAFYNCSFEGYQDTLYTHSLRQFYRDCEIYGTIDFIFGNAAVVFQNCKIYSRLPLSNQFNTITAQGRTDPNQNTGTSIQNCSIIAAEDLASSNGTTKTYLGRPWKEYSRTVVMQSFIDSLIGPAGWAPWSGDFALATLHYAEFDNHGPGSDISNRVIWPGYDRDFNATDADSFTVSKFIQGDAWLPTSGVPYFGGLQ</sequence>